<evidence type="ECO:0000313" key="4">
    <source>
        <dbReference type="Xenbase" id="XB-GENE-29080587"/>
    </source>
</evidence>
<keyword evidence="2" id="KW-1185">Reference proteome</keyword>
<name>A0A8J0QTT0_XENTR</name>
<evidence type="ECO:0000313" key="2">
    <source>
        <dbReference type="Proteomes" id="UP000008143"/>
    </source>
</evidence>
<reference evidence="3" key="1">
    <citation type="submission" date="2025-08" db="UniProtKB">
        <authorList>
            <consortium name="RefSeq"/>
        </authorList>
    </citation>
    <scope>IDENTIFICATION</scope>
    <source>
        <strain evidence="3">Nigerian</strain>
        <tissue evidence="3">Liver and blood</tissue>
    </source>
</reference>
<proteinExistence type="predicted"/>
<organism evidence="2 3">
    <name type="scientific">Xenopus tropicalis</name>
    <name type="common">Western clawed frog</name>
    <name type="synonym">Silurana tropicalis</name>
    <dbReference type="NCBI Taxonomy" id="8364"/>
    <lineage>
        <taxon>Eukaryota</taxon>
        <taxon>Metazoa</taxon>
        <taxon>Chordata</taxon>
        <taxon>Craniata</taxon>
        <taxon>Vertebrata</taxon>
        <taxon>Euteleostomi</taxon>
        <taxon>Amphibia</taxon>
        <taxon>Batrachia</taxon>
        <taxon>Anura</taxon>
        <taxon>Pipoidea</taxon>
        <taxon>Pipidae</taxon>
        <taxon>Xenopodinae</taxon>
        <taxon>Xenopus</taxon>
        <taxon>Silurana</taxon>
    </lineage>
</organism>
<evidence type="ECO:0000313" key="3">
    <source>
        <dbReference type="RefSeq" id="XP_002940141.1"/>
    </source>
</evidence>
<evidence type="ECO:0000256" key="1">
    <source>
        <dbReference type="SAM" id="Phobius"/>
    </source>
</evidence>
<dbReference type="OMA" id="IWVMITG"/>
<feature type="transmembrane region" description="Helical" evidence="1">
    <location>
        <begin position="15"/>
        <end position="33"/>
    </location>
</feature>
<dbReference type="RefSeq" id="XP_002940141.1">
    <property type="nucleotide sequence ID" value="XM_002940095.5"/>
</dbReference>
<dbReference type="OrthoDB" id="9905290at2759"/>
<sequence length="111" mass="12712">MTLKDFNRWNIRFSLVYAAGIWVMITGYGYYYIKKKKKDAVTSHLQQDSLDEMQDTAVISTQAEERRPGLHIKNAVVFKDDFVPYSRRIYSLVSPLFTTTPAAPGSDSPDK</sequence>
<accession>A0A8J0QTT0</accession>
<dbReference type="AlphaFoldDB" id="A0A8J0QTT0"/>
<keyword evidence="1" id="KW-1133">Transmembrane helix</keyword>
<dbReference type="AGR" id="Xenbase:XB-GENE-29080587"/>
<gene>
    <name evidence="3 4" type="primary">LOC100491233</name>
</gene>
<dbReference type="Xenbase" id="XB-GENE-29080587">
    <property type="gene designation" value="LOC100491233"/>
</dbReference>
<keyword evidence="1" id="KW-0812">Transmembrane</keyword>
<keyword evidence="1" id="KW-0472">Membrane</keyword>
<dbReference type="KEGG" id="xtr:100491233"/>
<dbReference type="GeneID" id="100491233"/>
<protein>
    <submittedName>
        <fullName evidence="3">Uncharacterized protein LOC100491233</fullName>
    </submittedName>
</protein>
<dbReference type="Proteomes" id="UP000008143">
    <property type="component" value="Chromosome 5"/>
</dbReference>